<gene>
    <name evidence="2" type="ORF">V1633_12045</name>
</gene>
<comment type="caution">
    <text evidence="2">The sequence shown here is derived from an EMBL/GenBank/DDBJ whole genome shotgun (WGS) entry which is preliminary data.</text>
</comment>
<evidence type="ECO:0000256" key="1">
    <source>
        <dbReference type="SAM" id="MobiDB-lite"/>
    </source>
</evidence>
<feature type="compositionally biased region" description="Basic and acidic residues" evidence="1">
    <location>
        <begin position="67"/>
        <end position="85"/>
    </location>
</feature>
<sequence>MDAITASFSAPEVVEPPAWVDSGCPAPADAGQQPLDTFPAAGKKRLPATGRGRLRRPAERKKRRLRLPAEGKKRLRRPAADRGRLSAELPT</sequence>
<accession>A0ABU7RRU0</accession>
<organism evidence="2 3">
    <name type="scientific">Plantactinospora sonchi</name>
    <dbReference type="NCBI Taxonomy" id="1544735"/>
    <lineage>
        <taxon>Bacteria</taxon>
        <taxon>Bacillati</taxon>
        <taxon>Actinomycetota</taxon>
        <taxon>Actinomycetes</taxon>
        <taxon>Micromonosporales</taxon>
        <taxon>Micromonosporaceae</taxon>
        <taxon>Plantactinospora</taxon>
    </lineage>
</organism>
<name>A0ABU7RRU0_9ACTN</name>
<protein>
    <submittedName>
        <fullName evidence="2">Uncharacterized protein</fullName>
    </submittedName>
</protein>
<evidence type="ECO:0000313" key="3">
    <source>
        <dbReference type="Proteomes" id="UP001332243"/>
    </source>
</evidence>
<feature type="compositionally biased region" description="Basic residues" evidence="1">
    <location>
        <begin position="42"/>
        <end position="66"/>
    </location>
</feature>
<evidence type="ECO:0000313" key="2">
    <source>
        <dbReference type="EMBL" id="MEE6259217.1"/>
    </source>
</evidence>
<dbReference type="Proteomes" id="UP001332243">
    <property type="component" value="Unassembled WGS sequence"/>
</dbReference>
<keyword evidence="3" id="KW-1185">Reference proteome</keyword>
<reference evidence="2 3" key="1">
    <citation type="submission" date="2024-01" db="EMBL/GenBank/DDBJ databases">
        <title>Genome insights into Plantactinospora sonchi sp. nov.</title>
        <authorList>
            <person name="Wang L."/>
        </authorList>
    </citation>
    <scope>NUCLEOTIDE SEQUENCE [LARGE SCALE GENOMIC DNA]</scope>
    <source>
        <strain evidence="2 3">NEAU-QY2</strain>
    </source>
</reference>
<feature type="region of interest" description="Disordered" evidence="1">
    <location>
        <begin position="1"/>
        <end position="91"/>
    </location>
</feature>
<proteinExistence type="predicted"/>
<dbReference type="EMBL" id="JAZGQK010000009">
    <property type="protein sequence ID" value="MEE6259217.1"/>
    <property type="molecule type" value="Genomic_DNA"/>
</dbReference>
<dbReference type="RefSeq" id="WP_331214347.1">
    <property type="nucleotide sequence ID" value="NZ_JAZGQK010000009.1"/>
</dbReference>